<sequence>MIYRTSMACRRHDEDIDRKSGAPAPQKVRMGGGNDPDVNIFYEMLQSIAMGVSNNVTRLARLMLC</sequence>
<evidence type="ECO:0000313" key="2">
    <source>
        <dbReference type="Proteomes" id="UP000001362"/>
    </source>
</evidence>
<name>B7J4F8_ACIF2</name>
<organism evidence="1 2">
    <name type="scientific">Acidithiobacillus ferrooxidans (strain ATCC 23270 / DSM 14882 / CIP 104768 / NCIMB 8455)</name>
    <name type="common">Ferrobacillus ferrooxidans (strain ATCC 23270)</name>
    <dbReference type="NCBI Taxonomy" id="243159"/>
    <lineage>
        <taxon>Bacteria</taxon>
        <taxon>Pseudomonadati</taxon>
        <taxon>Pseudomonadota</taxon>
        <taxon>Acidithiobacillia</taxon>
        <taxon>Acidithiobacillales</taxon>
        <taxon>Acidithiobacillaceae</taxon>
        <taxon>Acidithiobacillus</taxon>
    </lineage>
</organism>
<accession>B7J4F8</accession>
<evidence type="ECO:0000313" key="1">
    <source>
        <dbReference type="EMBL" id="ACK80354.1"/>
    </source>
</evidence>
<protein>
    <submittedName>
        <fullName evidence="1">Uncharacterized protein</fullName>
    </submittedName>
</protein>
<dbReference type="KEGG" id="afr:AFE_0415"/>
<keyword evidence="2" id="KW-1185">Reference proteome</keyword>
<dbReference type="Proteomes" id="UP000001362">
    <property type="component" value="Chromosome"/>
</dbReference>
<gene>
    <name evidence="1" type="ordered locus">AFE_0415</name>
</gene>
<reference evidence="1 2" key="1">
    <citation type="journal article" date="2008" name="BMC Genomics">
        <title>Acidithiobacillus ferrooxidans metabolism: from genome sequence to industrial applications.</title>
        <authorList>
            <person name="Valdes J."/>
            <person name="Pedroso I."/>
            <person name="Quatrini R."/>
            <person name="Dodson R.J."/>
            <person name="Tettelin H."/>
            <person name="Blake R.II."/>
            <person name="Eisen J.A."/>
            <person name="Holmes D.S."/>
        </authorList>
    </citation>
    <scope>NUCLEOTIDE SEQUENCE [LARGE SCALE GENOMIC DNA]</scope>
    <source>
        <strain evidence="2">ATCC 23270 / DSM 14882 / CIP 104768 / NCIMB 8455</strain>
    </source>
</reference>
<dbReference type="AlphaFoldDB" id="B7J4F8"/>
<proteinExistence type="predicted"/>
<dbReference type="PaxDb" id="243159-AFE_0415"/>
<dbReference type="EMBL" id="CP001219">
    <property type="protein sequence ID" value="ACK80354.1"/>
    <property type="molecule type" value="Genomic_DNA"/>
</dbReference>
<dbReference type="HOGENOM" id="CLU_2839690_0_0_6"/>